<accession>A0ACC2M6C7</accession>
<keyword evidence="2" id="KW-1185">Reference proteome</keyword>
<dbReference type="Proteomes" id="UP001234297">
    <property type="component" value="Chromosome 5"/>
</dbReference>
<reference evidence="1 2" key="1">
    <citation type="journal article" date="2022" name="Hortic Res">
        <title>A haplotype resolved chromosomal level avocado genome allows analysis of novel avocado genes.</title>
        <authorList>
            <person name="Nath O."/>
            <person name="Fletcher S.J."/>
            <person name="Hayward A."/>
            <person name="Shaw L.M."/>
            <person name="Masouleh A.K."/>
            <person name="Furtado A."/>
            <person name="Henry R.J."/>
            <person name="Mitter N."/>
        </authorList>
    </citation>
    <scope>NUCLEOTIDE SEQUENCE [LARGE SCALE GENOMIC DNA]</scope>
    <source>
        <strain evidence="2">cv. Hass</strain>
    </source>
</reference>
<name>A0ACC2M6C7_PERAE</name>
<gene>
    <name evidence="1" type="ORF">MRB53_017870</name>
</gene>
<sequence>MVLFQVLGILSKPVTEAGTDLLITLKRQAGYLFHYKRNIKNLKREVEKLKRIRNDVQQLVEVAQRNNEVILDVVRGWLESVQCIIGDVQVLDDQVEGNLRCFDLNIRYKLGKKAKIKIAEVNDLLREGNFRSVSSGKRNPDVGFSPDGDFSTFESTESAMKQVIVALKDEKVHIIGVYGMGGVGKTTLVNQVAKWVKKTELFEEIVVVPLSQNLDLKSIQSDIAEQLDMRLENGSEPMRARKLTQRLNQAKNVLVVLDNLWGRLELADVGIPHGEEHKGCSIIFTTRSIEICNVMECQAKIAVNILSEQDSWSLFREKAGDIVDTHALRDLAMDVAKECGGLPLAIVTLGRALRDKNKVVWKQVLQELQRSNPANIKDMYARVFTSLEMSYNYLESEEAKSCFLFCCLVPEGGSIHIHDLIRYGMGEGLFYDVNTLEEASGRVHTLIDKLKASCLLLEGKSDGWVKMHDVVRDVAISIASRHEHAFLVKAGAGLKEWPEIESPEKCKRISLANNKLKTLPDSISCPQLLTLLLDVNYSLREIPESFFMRMKALRVLDLCDTNISSLPLSMEGLANLRTLWLDRCRELRDVALIGRLKKLEILSLRKSGVDKLPKEIGELTNLKLLDLSNTKLEIIPPNVISRLIRLEELYMGDTFSQWEPKGAKVARKASIAEIEFLTRLNALDVHVENIHCMSQGGGISNPWKNLMKFHICIGGHYKYGKAQKFIKVENISIPIPYLVKLLFDMTSELHLVRCGGLTNFANTHEMRGENLESLTINECGVMEHVISVEEEAPPLEFRCLEKLFLVRLENLKKICIGPLAARCLINLRVLEVSICKNLINILPSYLVKVLCNLEKLVVDDCQELLEVFNSEDLVEEHDLLTSLKKLKLENLPKLSSVWKGAMPMGSLHNLEELNVEGCESLKSFFSNGDPPTGFLGKLRIFSVIDCMKLTRVLPSDLIQGFEALEEVEIHHCVDLQELFNGRCLKGGSVFLPQLRKLDLCNLPLLTSIWEGDIPGDSIPNLEAVYVTKCHNLRYLFSPALAQCAAQLKLLSILSCEKMEKLIMGEICQSQLPLAGCFQNLQKVSIHECHGFKSLFSSSLARDLTCLNDLIVQSCHGMEVIITKEEGVADTGVLPQLKSLRLVELPKLTSFYEEVSILDFRSLEFISLWSCPDLKWVPFGPQSAPNLKEVISAKWTELEELEWSDESVKSRFRSLFKEWCVPSQVM</sequence>
<comment type="caution">
    <text evidence="1">The sequence shown here is derived from an EMBL/GenBank/DDBJ whole genome shotgun (WGS) entry which is preliminary data.</text>
</comment>
<proteinExistence type="predicted"/>
<evidence type="ECO:0000313" key="2">
    <source>
        <dbReference type="Proteomes" id="UP001234297"/>
    </source>
</evidence>
<evidence type="ECO:0000313" key="1">
    <source>
        <dbReference type="EMBL" id="KAJ8641176.1"/>
    </source>
</evidence>
<organism evidence="1 2">
    <name type="scientific">Persea americana</name>
    <name type="common">Avocado</name>
    <dbReference type="NCBI Taxonomy" id="3435"/>
    <lineage>
        <taxon>Eukaryota</taxon>
        <taxon>Viridiplantae</taxon>
        <taxon>Streptophyta</taxon>
        <taxon>Embryophyta</taxon>
        <taxon>Tracheophyta</taxon>
        <taxon>Spermatophyta</taxon>
        <taxon>Magnoliopsida</taxon>
        <taxon>Magnoliidae</taxon>
        <taxon>Laurales</taxon>
        <taxon>Lauraceae</taxon>
        <taxon>Persea</taxon>
    </lineage>
</organism>
<protein>
    <submittedName>
        <fullName evidence="1">Uncharacterized protein</fullName>
    </submittedName>
</protein>
<dbReference type="EMBL" id="CM056813">
    <property type="protein sequence ID" value="KAJ8641176.1"/>
    <property type="molecule type" value="Genomic_DNA"/>
</dbReference>